<evidence type="ECO:0000256" key="12">
    <source>
        <dbReference type="SAM" id="MobiDB-lite"/>
    </source>
</evidence>
<dbReference type="CDD" id="cd04197">
    <property type="entry name" value="eIF-2B_epsilon_N"/>
    <property type="match status" value="1"/>
</dbReference>
<evidence type="ECO:0000256" key="8">
    <source>
        <dbReference type="ARBA" id="ARBA00031190"/>
    </source>
</evidence>
<dbReference type="FunFam" id="1.25.40.180:FF:000022">
    <property type="entry name" value="Translation initiation factor eIF-2B epsilon subunit"/>
    <property type="match status" value="1"/>
</dbReference>
<evidence type="ECO:0000256" key="3">
    <source>
        <dbReference type="ARBA" id="ARBA00018601"/>
    </source>
</evidence>
<dbReference type="Gene3D" id="1.25.40.180">
    <property type="match status" value="1"/>
</dbReference>
<dbReference type="FunFam" id="3.90.550.10:FF:000066">
    <property type="entry name" value="Translation initiation factor eIF-2B subunit epsilon"/>
    <property type="match status" value="1"/>
</dbReference>
<dbReference type="SUPFAM" id="SSF51161">
    <property type="entry name" value="Trimeric LpxA-like enzymes"/>
    <property type="match status" value="1"/>
</dbReference>
<dbReference type="PROSITE" id="PS51363">
    <property type="entry name" value="W2"/>
    <property type="match status" value="1"/>
</dbReference>
<comment type="caution">
    <text evidence="14">The sequence shown here is derived from an EMBL/GenBank/DDBJ whole genome shotgun (WGS) entry which is preliminary data.</text>
</comment>
<feature type="compositionally biased region" description="Acidic residues" evidence="12">
    <location>
        <begin position="708"/>
        <end position="731"/>
    </location>
</feature>
<keyword evidence="15" id="KW-1185">Reference proteome</keyword>
<dbReference type="InterPro" id="IPR051956">
    <property type="entry name" value="eIF2B_epsilon"/>
</dbReference>
<dbReference type="GO" id="GO:0031369">
    <property type="term" value="F:translation initiation factor binding"/>
    <property type="evidence" value="ECO:0007669"/>
    <property type="project" value="InterPro"/>
</dbReference>
<feature type="compositionally biased region" description="Acidic residues" evidence="12">
    <location>
        <begin position="474"/>
        <end position="486"/>
    </location>
</feature>
<accession>A0A1B7NV14</accession>
<dbReference type="GO" id="GO:0005829">
    <property type="term" value="C:cytosol"/>
    <property type="evidence" value="ECO:0007669"/>
    <property type="project" value="UniProtKB-SubCell"/>
</dbReference>
<dbReference type="SMART" id="SM00515">
    <property type="entry name" value="eIF5C"/>
    <property type="match status" value="1"/>
</dbReference>
<dbReference type="PANTHER" id="PTHR45887:SF1">
    <property type="entry name" value="TRANSLATION INITIATION FACTOR EIF-2B SUBUNIT EPSILON"/>
    <property type="match status" value="1"/>
</dbReference>
<evidence type="ECO:0000256" key="6">
    <source>
        <dbReference type="ARBA" id="ARBA00022917"/>
    </source>
</evidence>
<feature type="region of interest" description="Disordered" evidence="12">
    <location>
        <begin position="1"/>
        <end position="26"/>
    </location>
</feature>
<keyword evidence="5" id="KW-0396">Initiation factor</keyword>
<dbReference type="Gene3D" id="3.90.550.10">
    <property type="entry name" value="Spore Coat Polysaccharide Biosynthesis Protein SpsA, Chain A"/>
    <property type="match status" value="1"/>
</dbReference>
<evidence type="ECO:0000256" key="4">
    <source>
        <dbReference type="ARBA" id="ARBA00022490"/>
    </source>
</evidence>
<comment type="similarity">
    <text evidence="2">Belongs to the eIF-2B gamma/epsilon subunits family.</text>
</comment>
<dbReference type="Pfam" id="PF25084">
    <property type="entry name" value="LbH_EIF2B"/>
    <property type="match status" value="1"/>
</dbReference>
<dbReference type="AlphaFoldDB" id="A0A1B7NV14"/>
<gene>
    <name evidence="14" type="ORF">ACJ72_05038</name>
</gene>
<dbReference type="InterPro" id="IPR056764">
    <property type="entry name" value="LbH_EIF2B3/5"/>
</dbReference>
<comment type="subcellular location">
    <subcellularLocation>
        <location evidence="1">Cytoplasm</location>
        <location evidence="1">Cytosol</location>
    </subcellularLocation>
</comment>
<dbReference type="InterPro" id="IPR003307">
    <property type="entry name" value="W2_domain"/>
</dbReference>
<dbReference type="InterPro" id="IPR011004">
    <property type="entry name" value="Trimer_LpxA-like_sf"/>
</dbReference>
<dbReference type="InterPro" id="IPR035543">
    <property type="entry name" value="eIF-2B_epsilon_N"/>
</dbReference>
<evidence type="ECO:0000256" key="9">
    <source>
        <dbReference type="ARBA" id="ARBA00044144"/>
    </source>
</evidence>
<protein>
    <recommendedName>
        <fullName evidence="3">Mannose-1-phosphate guanyltransferase</fullName>
    </recommendedName>
    <alternativeName>
        <fullName evidence="8">GDP-mannose pyrophosphorylase</fullName>
    </alternativeName>
    <alternativeName>
        <fullName evidence="7">GTP-mannose-1-phosphate guanylyltransferase</fullName>
    </alternativeName>
    <alternativeName>
        <fullName evidence="9">Translation initiation factor eIF2B subunit epsilon</fullName>
    </alternativeName>
    <alternativeName>
        <fullName evidence="10">eIF2B GDP-GTP exchange factor subunit epsilon</fullName>
    </alternativeName>
</protein>
<dbReference type="Pfam" id="PF00483">
    <property type="entry name" value="NTP_transferase"/>
    <property type="match status" value="1"/>
</dbReference>
<dbReference type="InterPro" id="IPR029044">
    <property type="entry name" value="Nucleotide-diphossugar_trans"/>
</dbReference>
<evidence type="ECO:0000259" key="13">
    <source>
        <dbReference type="PROSITE" id="PS51363"/>
    </source>
</evidence>
<dbReference type="InterPro" id="IPR044123">
    <property type="entry name" value="W2_eIF2B_epsilon"/>
</dbReference>
<dbReference type="PANTHER" id="PTHR45887">
    <property type="entry name" value="TRANSLATION INITIATION FACTOR EIF-2B SUBUNIT EPSILON"/>
    <property type="match status" value="1"/>
</dbReference>
<dbReference type="InterPro" id="IPR016024">
    <property type="entry name" value="ARM-type_fold"/>
</dbReference>
<evidence type="ECO:0000256" key="1">
    <source>
        <dbReference type="ARBA" id="ARBA00004514"/>
    </source>
</evidence>
<organism evidence="14 15">
    <name type="scientific">Emergomyces africanus</name>
    <dbReference type="NCBI Taxonomy" id="1955775"/>
    <lineage>
        <taxon>Eukaryota</taxon>
        <taxon>Fungi</taxon>
        <taxon>Dikarya</taxon>
        <taxon>Ascomycota</taxon>
        <taxon>Pezizomycotina</taxon>
        <taxon>Eurotiomycetes</taxon>
        <taxon>Eurotiomycetidae</taxon>
        <taxon>Onygenales</taxon>
        <taxon>Ajellomycetaceae</taxon>
        <taxon>Emergomyces</taxon>
    </lineage>
</organism>
<evidence type="ECO:0000313" key="14">
    <source>
        <dbReference type="EMBL" id="OAX80625.1"/>
    </source>
</evidence>
<dbReference type="SUPFAM" id="SSF53448">
    <property type="entry name" value="Nucleotide-diphospho-sugar transferases"/>
    <property type="match status" value="1"/>
</dbReference>
<sequence length="731" mass="81831">MAPKSKSGGGAAAARPQKSQAAEDEREEALQAVVLADTFETRFEPFTLEKPRCLLPLANTPIIEYTLEFLANAGVEEVFLYGGAHSNQVEKYINASKWKSPYSPFKSFIFLKSTSTSVGDVMRDLDAKHLITRDFITVSGDVVSNYPIEEALATHRARRQTDKNAIMTMILRETNVSHRSNPSTAPVFFIDPTKDRCLHYEEIESRPRRGSHSSSHSPSSNFLSVDPDLLKECAEIDIRSDLVDTFIDICTPEVLGLWSDSFDYQTPRNQFLYGVLKDYELNGKTIHTHIIKDHYAARVRNLKTYDSVTRDTVSRYTYPLCPETNLVPDHTYSLKRGNIYQEQGVMYAKSCVIGGKTVIGQGTTLGDYTTVKNTIIGRRCRIGKNVVLDGAYLWDDVVVGDGAEIRHAIVANEAIVGEKCRIENGALLSYGVEIANGTTVREGMKITRAEREDGPVPSDPEVVGNGGVGYEFSREEEDDDESDDESVASSGLLYNMASLSLSTDSISTLSSELYDDDDDFSQHSRSGSFGTSVSDDDDRIHFHHDAVNSIYDGLRDGLSADVVQLELVGLRMSANASEHQVRRAVVTAFLKRIRQLMEAPSSLSASDAVKQILTKYKDILERIVFDRDEPQRKPDQVDLLLLIQQDLVEKSKGETILLFMAKELYDLETVEEEAFEQWWADERSVASEGLKRVRKQTEPFIEWLASADSEEDDEDDEDDDEEEESEEGEED</sequence>
<feature type="region of interest" description="Disordered" evidence="12">
    <location>
        <begin position="447"/>
        <end position="487"/>
    </location>
</feature>
<evidence type="ECO:0000256" key="10">
    <source>
        <dbReference type="ARBA" id="ARBA00044345"/>
    </source>
</evidence>
<dbReference type="CDD" id="cd11558">
    <property type="entry name" value="W2_eIF2B_epsilon"/>
    <property type="match status" value="1"/>
</dbReference>
<dbReference type="CDD" id="cd05787">
    <property type="entry name" value="LbH_eIF2B_epsilon"/>
    <property type="match status" value="1"/>
</dbReference>
<feature type="region of interest" description="Disordered" evidence="12">
    <location>
        <begin position="702"/>
        <end position="731"/>
    </location>
</feature>
<evidence type="ECO:0000256" key="2">
    <source>
        <dbReference type="ARBA" id="ARBA00007878"/>
    </source>
</evidence>
<comment type="subunit">
    <text evidence="11">Component of the translation initiation factor 2B (eIF2B) complex which is a heterodecamer of two sets of five different subunits: alpha, beta, gamma, delta and epsilon. Subunits alpha, beta and delta comprise a regulatory subcomplex and subunits epsilon and gamma comprise a catalytic subcomplex. Within the complex, the hexameric regulatory complex resides at the center, with the two heterodimeric catalytic subcomplexes bound on opposite sides.</text>
</comment>
<evidence type="ECO:0000256" key="5">
    <source>
        <dbReference type="ARBA" id="ARBA00022540"/>
    </source>
</evidence>
<keyword evidence="6" id="KW-0648">Protein biosynthesis</keyword>
<dbReference type="Pfam" id="PF02020">
    <property type="entry name" value="W2"/>
    <property type="match status" value="1"/>
</dbReference>
<dbReference type="GO" id="GO:0005085">
    <property type="term" value="F:guanyl-nucleotide exchange factor activity"/>
    <property type="evidence" value="ECO:0007669"/>
    <property type="project" value="InterPro"/>
</dbReference>
<evidence type="ECO:0000256" key="11">
    <source>
        <dbReference type="ARBA" id="ARBA00046432"/>
    </source>
</evidence>
<dbReference type="InterPro" id="IPR005835">
    <property type="entry name" value="NTP_transferase_dom"/>
</dbReference>
<name>A0A1B7NV14_9EURO</name>
<evidence type="ECO:0000256" key="7">
    <source>
        <dbReference type="ARBA" id="ARBA00030179"/>
    </source>
</evidence>
<reference evidence="14 15" key="1">
    <citation type="submission" date="2015-07" db="EMBL/GenBank/DDBJ databases">
        <title>Emmonsia species relationships and genome sequence.</title>
        <authorList>
            <person name="Cuomo C.A."/>
            <person name="Schwartz I.S."/>
            <person name="Kenyon C."/>
            <person name="de Hoog G.S."/>
            <person name="Govender N.P."/>
            <person name="Botha A."/>
            <person name="Moreno L."/>
            <person name="de Vries M."/>
            <person name="Munoz J.F."/>
            <person name="Stielow J.B."/>
        </authorList>
    </citation>
    <scope>NUCLEOTIDE SEQUENCE [LARGE SCALE GENOMIC DNA]</scope>
    <source>
        <strain evidence="14 15">CBS 136260</strain>
    </source>
</reference>
<dbReference type="GO" id="GO:0005851">
    <property type="term" value="C:eukaryotic translation initiation factor 2B complex"/>
    <property type="evidence" value="ECO:0007669"/>
    <property type="project" value="TreeGrafter"/>
</dbReference>
<dbReference type="STRING" id="1658172.A0A1B7NV14"/>
<dbReference type="OrthoDB" id="10009520at2759"/>
<proteinExistence type="inferred from homology"/>
<feature type="domain" description="W2" evidence="13">
    <location>
        <begin position="536"/>
        <end position="714"/>
    </location>
</feature>
<dbReference type="GO" id="GO:0003743">
    <property type="term" value="F:translation initiation factor activity"/>
    <property type="evidence" value="ECO:0007669"/>
    <property type="project" value="UniProtKB-KW"/>
</dbReference>
<dbReference type="Proteomes" id="UP000091918">
    <property type="component" value="Unassembled WGS sequence"/>
</dbReference>
<keyword evidence="4" id="KW-0963">Cytoplasm</keyword>
<dbReference type="Gene3D" id="2.160.10.10">
    <property type="entry name" value="Hexapeptide repeat proteins"/>
    <property type="match status" value="1"/>
</dbReference>
<dbReference type="SUPFAM" id="SSF48371">
    <property type="entry name" value="ARM repeat"/>
    <property type="match status" value="1"/>
</dbReference>
<dbReference type="EMBL" id="LGUA01000657">
    <property type="protein sequence ID" value="OAX80625.1"/>
    <property type="molecule type" value="Genomic_DNA"/>
</dbReference>
<evidence type="ECO:0000313" key="15">
    <source>
        <dbReference type="Proteomes" id="UP000091918"/>
    </source>
</evidence>